<dbReference type="Proteomes" id="UP000028007">
    <property type="component" value="Unassembled WGS sequence"/>
</dbReference>
<dbReference type="AlphaFoldDB" id="A0A081PF80"/>
<dbReference type="eggNOG" id="COG5504">
    <property type="taxonomic scope" value="Bacteria"/>
</dbReference>
<dbReference type="EMBL" id="JNFF01000074">
    <property type="protein sequence ID" value="KEQ29353.1"/>
    <property type="molecule type" value="Genomic_DNA"/>
</dbReference>
<sequence length="320" mass="36309">MTMKNFIFLVLSVFSSVVCLGQQNHSKNTVPLKAQFITSDIPQFWAAFDSAGRAPLRSREIYDELYFNKGSYGLGIFKTAAIGTTEAFASKIEKYDKYYRSIRRNTLQVQGAIPAMRKSFQRLKELYPASVFPDVYIVMGSMGSGGRSMAEGLFIGADVNCADESSDFTNISPAFSKVLKSLTLDKMPTLVTHELIHYQQNYTDTSKNILSRAIAEGSADFVCKLITGTTANHLLHQYGKMHEKELWTQFKNELSSNDIQKWFYYPATDSRPSDLGYYIGYKITEAYYLRSKDKRKAIEEIFNISNFRSFLEKSAYGSKL</sequence>
<evidence type="ECO:0000313" key="2">
    <source>
        <dbReference type="Proteomes" id="UP000028007"/>
    </source>
</evidence>
<name>A0A081PF80_9SPHI</name>
<evidence type="ECO:0000313" key="1">
    <source>
        <dbReference type="EMBL" id="KEQ29353.1"/>
    </source>
</evidence>
<proteinExistence type="predicted"/>
<protein>
    <submittedName>
        <fullName evidence="1">Uncharacterized protein</fullName>
    </submittedName>
</protein>
<keyword evidence="2" id="KW-1185">Reference proteome</keyword>
<reference evidence="1 2" key="1">
    <citation type="journal article" date="1992" name="Int. J. Syst. Bacteriol.">
        <title>Sphingobacterium antarcticus sp. nov. a Psychrotrophic Bacterium from the Soils of Schirmacher Oasis, Antarctica.</title>
        <authorList>
            <person name="Shivaji S."/>
            <person name="Ray M.K."/>
            <person name="Rao N.S."/>
            <person name="Saiserr L."/>
            <person name="Jagannadham M.V."/>
            <person name="Kumar G.S."/>
            <person name="Reddy G."/>
            <person name="Bhargava P.M."/>
        </authorList>
    </citation>
    <scope>NUCLEOTIDE SEQUENCE [LARGE SCALE GENOMIC DNA]</scope>
    <source>
        <strain evidence="1 2">4BY</strain>
    </source>
</reference>
<accession>A0A081PF80</accession>
<dbReference type="Pfam" id="PF25594">
    <property type="entry name" value="GldB_lipo"/>
    <property type="match status" value="1"/>
</dbReference>
<gene>
    <name evidence="1" type="ORF">N180_07345</name>
</gene>
<comment type="caution">
    <text evidence="1">The sequence shown here is derived from an EMBL/GenBank/DDBJ whole genome shotgun (WGS) entry which is preliminary data.</text>
</comment>
<organism evidence="1 2">
    <name type="scientific">Pedobacter antarcticus 4BY</name>
    <dbReference type="NCBI Taxonomy" id="1358423"/>
    <lineage>
        <taxon>Bacteria</taxon>
        <taxon>Pseudomonadati</taxon>
        <taxon>Bacteroidota</taxon>
        <taxon>Sphingobacteriia</taxon>
        <taxon>Sphingobacteriales</taxon>
        <taxon>Sphingobacteriaceae</taxon>
        <taxon>Pedobacter</taxon>
    </lineage>
</organism>
<dbReference type="InterPro" id="IPR019853">
    <property type="entry name" value="GldB-like"/>
</dbReference>